<keyword evidence="4" id="KW-0808">Transferase</keyword>
<keyword evidence="8" id="KW-0411">Iron-sulfur</keyword>
<gene>
    <name evidence="13" type="ORF">A5634_19755</name>
</gene>
<dbReference type="AlphaFoldDB" id="A0A1A3P3X6"/>
<evidence type="ECO:0000256" key="6">
    <source>
        <dbReference type="ARBA" id="ARBA00022898"/>
    </source>
</evidence>
<sequence length="399" mass="42377">MTVDTPTDRSAAPGSPVSETAGRPIYLDCNATTPVDPRVSAEVMTYMAHEFGNSGSRTHGYGQIAKERVALSREQVAAVVTARPDEVTFTSGATESNNLAILGLAPSGEAAGRRHIVSTQIEHKAVLEPLAALVDRGFDVTLVPPTRGGWVDPTAIADAIRPDTLLVSVMAVNNETGVIQPIADIAAALDQHDAYFHVDAAQAFGKLIEPLRSPRIDMLSVSGHKVFAPKGIGALVTRRRGFRRIPLAPLMFGGGQERGLRPGTLPVALIAGLGLAAELALREYDARSERVAAIKREALAALSPLEIQLNGDEARTVPHTLNFSVPGVDAEAAIVALKDVVAVSNGSACTSQKYEPSHVLVAAELPKERIDGALRFSWSHLNNDVPWSTVAQRLSRLRG</sequence>
<dbReference type="EC" id="2.8.1.7" evidence="3"/>
<dbReference type="GO" id="GO:0046872">
    <property type="term" value="F:metal ion binding"/>
    <property type="evidence" value="ECO:0007669"/>
    <property type="project" value="UniProtKB-KW"/>
</dbReference>
<dbReference type="EMBL" id="LZLS01000065">
    <property type="protein sequence ID" value="OBK28876.1"/>
    <property type="molecule type" value="Genomic_DNA"/>
</dbReference>
<dbReference type="NCBIfam" id="TIGR03235">
    <property type="entry name" value="DNA_S_dndA"/>
    <property type="match status" value="1"/>
</dbReference>
<comment type="catalytic activity">
    <reaction evidence="9">
        <text>(sulfur carrier)-H + L-cysteine = (sulfur carrier)-SH + L-alanine</text>
        <dbReference type="Rhea" id="RHEA:43892"/>
        <dbReference type="Rhea" id="RHEA-COMP:14737"/>
        <dbReference type="Rhea" id="RHEA-COMP:14739"/>
        <dbReference type="ChEBI" id="CHEBI:29917"/>
        <dbReference type="ChEBI" id="CHEBI:35235"/>
        <dbReference type="ChEBI" id="CHEBI:57972"/>
        <dbReference type="ChEBI" id="CHEBI:64428"/>
        <dbReference type="EC" id="2.8.1.7"/>
    </reaction>
</comment>
<evidence type="ECO:0000313" key="14">
    <source>
        <dbReference type="Proteomes" id="UP000093928"/>
    </source>
</evidence>
<evidence type="ECO:0000256" key="7">
    <source>
        <dbReference type="ARBA" id="ARBA00023004"/>
    </source>
</evidence>
<comment type="cofactor">
    <cofactor evidence="1 10">
        <name>pyridoxal 5'-phosphate</name>
        <dbReference type="ChEBI" id="CHEBI:597326"/>
    </cofactor>
</comment>
<comment type="similarity">
    <text evidence="2">Belongs to the class-V pyridoxal-phosphate-dependent aminotransferase family. NifS/IscS subfamily.</text>
</comment>
<dbReference type="SUPFAM" id="SSF53383">
    <property type="entry name" value="PLP-dependent transferases"/>
    <property type="match status" value="1"/>
</dbReference>
<dbReference type="OrthoDB" id="9808002at2"/>
<evidence type="ECO:0000313" key="13">
    <source>
        <dbReference type="EMBL" id="OBK28876.1"/>
    </source>
</evidence>
<evidence type="ECO:0000256" key="10">
    <source>
        <dbReference type="RuleBase" id="RU004504"/>
    </source>
</evidence>
<dbReference type="Gene3D" id="1.10.260.50">
    <property type="match status" value="1"/>
</dbReference>
<evidence type="ECO:0000256" key="11">
    <source>
        <dbReference type="SAM" id="MobiDB-lite"/>
    </source>
</evidence>
<feature type="domain" description="Aminotransferase class V" evidence="12">
    <location>
        <begin position="25"/>
        <end position="381"/>
    </location>
</feature>
<evidence type="ECO:0000259" key="12">
    <source>
        <dbReference type="Pfam" id="PF00266"/>
    </source>
</evidence>
<dbReference type="InterPro" id="IPR015422">
    <property type="entry name" value="PyrdxlP-dep_Trfase_small"/>
</dbReference>
<evidence type="ECO:0000256" key="4">
    <source>
        <dbReference type="ARBA" id="ARBA00022679"/>
    </source>
</evidence>
<reference evidence="13 14" key="1">
    <citation type="submission" date="2016-06" db="EMBL/GenBank/DDBJ databases">
        <authorList>
            <person name="Kjaerup R.B."/>
            <person name="Dalgaard T.S."/>
            <person name="Juul-Madsen H.R."/>
        </authorList>
    </citation>
    <scope>NUCLEOTIDE SEQUENCE [LARGE SCALE GENOMIC DNA]</scope>
    <source>
        <strain evidence="13 14">1165133.8</strain>
    </source>
</reference>
<dbReference type="InterPro" id="IPR015421">
    <property type="entry name" value="PyrdxlP-dep_Trfase_major"/>
</dbReference>
<evidence type="ECO:0000256" key="9">
    <source>
        <dbReference type="ARBA" id="ARBA00050776"/>
    </source>
</evidence>
<feature type="region of interest" description="Disordered" evidence="11">
    <location>
        <begin position="1"/>
        <end position="23"/>
    </location>
</feature>
<dbReference type="PANTHER" id="PTHR11601">
    <property type="entry name" value="CYSTEINE DESULFURYLASE FAMILY MEMBER"/>
    <property type="match status" value="1"/>
</dbReference>
<dbReference type="Pfam" id="PF00266">
    <property type="entry name" value="Aminotran_5"/>
    <property type="match status" value="1"/>
</dbReference>
<dbReference type="PROSITE" id="PS00595">
    <property type="entry name" value="AA_TRANSFER_CLASS_5"/>
    <property type="match status" value="1"/>
</dbReference>
<dbReference type="GO" id="GO:0031071">
    <property type="term" value="F:cysteine desulfurase activity"/>
    <property type="evidence" value="ECO:0007669"/>
    <property type="project" value="UniProtKB-EC"/>
</dbReference>
<dbReference type="InterPro" id="IPR017644">
    <property type="entry name" value="Cysteine_desulfurase_DndA"/>
</dbReference>
<dbReference type="GO" id="GO:0051536">
    <property type="term" value="F:iron-sulfur cluster binding"/>
    <property type="evidence" value="ECO:0007669"/>
    <property type="project" value="UniProtKB-KW"/>
</dbReference>
<evidence type="ECO:0000256" key="2">
    <source>
        <dbReference type="ARBA" id="ARBA00006490"/>
    </source>
</evidence>
<dbReference type="InterPro" id="IPR015424">
    <property type="entry name" value="PyrdxlP-dep_Trfase"/>
</dbReference>
<evidence type="ECO:0000256" key="1">
    <source>
        <dbReference type="ARBA" id="ARBA00001933"/>
    </source>
</evidence>
<dbReference type="FunFam" id="3.40.640.10:FF:000084">
    <property type="entry name" value="IscS-like cysteine desulfurase"/>
    <property type="match status" value="1"/>
</dbReference>
<organism evidence="13 14">
    <name type="scientific">Mycobacterium asiaticum</name>
    <dbReference type="NCBI Taxonomy" id="1790"/>
    <lineage>
        <taxon>Bacteria</taxon>
        <taxon>Bacillati</taxon>
        <taxon>Actinomycetota</taxon>
        <taxon>Actinomycetes</taxon>
        <taxon>Mycobacteriales</taxon>
        <taxon>Mycobacteriaceae</taxon>
        <taxon>Mycobacterium</taxon>
    </lineage>
</organism>
<dbReference type="RefSeq" id="WP_065143378.1">
    <property type="nucleotide sequence ID" value="NZ_LZLS01000065.1"/>
</dbReference>
<dbReference type="PIRSF" id="PIRSF005572">
    <property type="entry name" value="NifS"/>
    <property type="match status" value="1"/>
</dbReference>
<evidence type="ECO:0000256" key="5">
    <source>
        <dbReference type="ARBA" id="ARBA00022723"/>
    </source>
</evidence>
<name>A0A1A3P3X6_MYCAS</name>
<keyword evidence="6" id="KW-0663">Pyridoxal phosphate</keyword>
<evidence type="ECO:0000256" key="8">
    <source>
        <dbReference type="ARBA" id="ARBA00023014"/>
    </source>
</evidence>
<dbReference type="Proteomes" id="UP000093928">
    <property type="component" value="Unassembled WGS sequence"/>
</dbReference>
<dbReference type="InterPro" id="IPR000192">
    <property type="entry name" value="Aminotrans_V_dom"/>
</dbReference>
<keyword evidence="7" id="KW-0408">Iron</keyword>
<dbReference type="InterPro" id="IPR016454">
    <property type="entry name" value="Cysteine_dSase"/>
</dbReference>
<proteinExistence type="inferred from homology"/>
<accession>A0A1A3P3X6</accession>
<protein>
    <recommendedName>
        <fullName evidence="3">cysteine desulfurase</fullName>
        <ecNumber evidence="3">2.8.1.7</ecNumber>
    </recommendedName>
</protein>
<dbReference type="Gene3D" id="3.40.640.10">
    <property type="entry name" value="Type I PLP-dependent aspartate aminotransferase-like (Major domain)"/>
    <property type="match status" value="1"/>
</dbReference>
<comment type="caution">
    <text evidence="13">The sequence shown here is derived from an EMBL/GenBank/DDBJ whole genome shotgun (WGS) entry which is preliminary data.</text>
</comment>
<evidence type="ECO:0000256" key="3">
    <source>
        <dbReference type="ARBA" id="ARBA00012239"/>
    </source>
</evidence>
<dbReference type="PANTHER" id="PTHR11601:SF34">
    <property type="entry name" value="CYSTEINE DESULFURASE"/>
    <property type="match status" value="1"/>
</dbReference>
<keyword evidence="5" id="KW-0479">Metal-binding</keyword>
<dbReference type="InterPro" id="IPR020578">
    <property type="entry name" value="Aminotrans_V_PyrdxlP_BS"/>
</dbReference>
<dbReference type="Gene3D" id="3.90.1150.10">
    <property type="entry name" value="Aspartate Aminotransferase, domain 1"/>
    <property type="match status" value="1"/>
</dbReference>